<organism evidence="5 6">
    <name type="scientific">Anthostomella pinea</name>
    <dbReference type="NCBI Taxonomy" id="933095"/>
    <lineage>
        <taxon>Eukaryota</taxon>
        <taxon>Fungi</taxon>
        <taxon>Dikarya</taxon>
        <taxon>Ascomycota</taxon>
        <taxon>Pezizomycotina</taxon>
        <taxon>Sordariomycetes</taxon>
        <taxon>Xylariomycetidae</taxon>
        <taxon>Xylariales</taxon>
        <taxon>Xylariaceae</taxon>
        <taxon>Anthostomella</taxon>
    </lineage>
</organism>
<evidence type="ECO:0000256" key="4">
    <source>
        <dbReference type="ARBA" id="ARBA00023002"/>
    </source>
</evidence>
<keyword evidence="4" id="KW-0560">Oxidoreductase</keyword>
<keyword evidence="6" id="KW-1185">Reference proteome</keyword>
<proteinExistence type="inferred from homology"/>
<accession>A0AAI8YD55</accession>
<dbReference type="InterPro" id="IPR050416">
    <property type="entry name" value="FAD-linked_Oxidoreductase"/>
</dbReference>
<dbReference type="PANTHER" id="PTHR42973">
    <property type="entry name" value="BINDING OXIDOREDUCTASE, PUTATIVE (AFU_ORTHOLOGUE AFUA_1G17690)-RELATED"/>
    <property type="match status" value="1"/>
</dbReference>
<dbReference type="Gene3D" id="3.30.465.10">
    <property type="match status" value="2"/>
</dbReference>
<dbReference type="InterPro" id="IPR016169">
    <property type="entry name" value="FAD-bd_PCMH_sub2"/>
</dbReference>
<evidence type="ECO:0000256" key="2">
    <source>
        <dbReference type="ARBA" id="ARBA00022630"/>
    </source>
</evidence>
<evidence type="ECO:0000313" key="5">
    <source>
        <dbReference type="EMBL" id="CAJ2500461.1"/>
    </source>
</evidence>
<comment type="caution">
    <text evidence="5">The sequence shown here is derived from an EMBL/GenBank/DDBJ whole genome shotgun (WGS) entry which is preliminary data.</text>
</comment>
<dbReference type="InterPro" id="IPR036318">
    <property type="entry name" value="FAD-bd_PCMH-like_sf"/>
</dbReference>
<keyword evidence="3" id="KW-0274">FAD</keyword>
<dbReference type="Gene3D" id="3.40.462.20">
    <property type="match status" value="1"/>
</dbReference>
<comment type="similarity">
    <text evidence="1">Belongs to the oxygen-dependent FAD-linked oxidoreductase family.</text>
</comment>
<name>A0AAI8YD55_9PEZI</name>
<protein>
    <submittedName>
        <fullName evidence="5">Uu.00g033140.m01.CDS01</fullName>
    </submittedName>
</protein>
<dbReference type="GO" id="GO:0050660">
    <property type="term" value="F:flavin adenine dinucleotide binding"/>
    <property type="evidence" value="ECO:0007669"/>
    <property type="project" value="InterPro"/>
</dbReference>
<dbReference type="PANTHER" id="PTHR42973:SF22">
    <property type="entry name" value="FAD-BINDING PCMH-TYPE DOMAIN-CONTAINING PROTEIN-RELATED"/>
    <property type="match status" value="1"/>
</dbReference>
<dbReference type="AlphaFoldDB" id="A0AAI8YD55"/>
<evidence type="ECO:0000256" key="3">
    <source>
        <dbReference type="ARBA" id="ARBA00022827"/>
    </source>
</evidence>
<gene>
    <name evidence="5" type="ORF">KHLLAP_LOCUS929</name>
</gene>
<reference evidence="5" key="1">
    <citation type="submission" date="2023-10" db="EMBL/GenBank/DDBJ databases">
        <authorList>
            <person name="Hackl T."/>
        </authorList>
    </citation>
    <scope>NUCLEOTIDE SEQUENCE</scope>
</reference>
<evidence type="ECO:0000313" key="6">
    <source>
        <dbReference type="Proteomes" id="UP001295740"/>
    </source>
</evidence>
<keyword evidence="2" id="KW-0285">Flavoprotein</keyword>
<sequence>MDVSHALEALRRALLNAKFALRGTQEYSSLNSSTYQSGLNIDISPACLFQPQTEEEVANFLNTIRPFVIAGGAAFAIAGGGRQPAPDCSNINDGITVNLSLLKCIDVQVGRVSIAAGELWSSVYDKLGEQGLGCAGSRLVLNYEIVLASGDIVNANANDNTDLWVALRDGGNNFGVVTRFDMRTFKQGQMYGGSIYYTGATFPSQAELLVSKLQKPNATDKTHLMVSLGYTAAFGPDPVGLNQLYYKDEVETPSVLEPFTPFQAQIPGLNTLRLHTLAEASREQAGEVSTLQRSAYMNTHVRANIACLLAGAKIWQAALEPIKSCEGLICSYTLQPYPLSLLAASDTKGGNSLGLDAAHGPVVSIALLGYWNNAGDDDRILNAFKGALEKIDQEAKTSGQALDFKFMNYSFTFQDPIGSYGSENKMRLQDVSRKFDPEDVFQKGVPGVEVVRLINVAKCQINTRPLSTLYCPCSP</sequence>
<evidence type="ECO:0000256" key="1">
    <source>
        <dbReference type="ARBA" id="ARBA00005466"/>
    </source>
</evidence>
<dbReference type="GO" id="GO:0016491">
    <property type="term" value="F:oxidoreductase activity"/>
    <property type="evidence" value="ECO:0007669"/>
    <property type="project" value="UniProtKB-KW"/>
</dbReference>
<dbReference type="SUPFAM" id="SSF56176">
    <property type="entry name" value="FAD-binding/transporter-associated domain-like"/>
    <property type="match status" value="1"/>
</dbReference>
<dbReference type="Proteomes" id="UP001295740">
    <property type="component" value="Unassembled WGS sequence"/>
</dbReference>
<dbReference type="EMBL" id="CAUWAG010000003">
    <property type="protein sequence ID" value="CAJ2500461.1"/>
    <property type="molecule type" value="Genomic_DNA"/>
</dbReference>